<gene>
    <name evidence="8" type="ORF">PLOB_00012941</name>
</gene>
<name>A0ABN8QZ54_9CNID</name>
<evidence type="ECO:0000256" key="3">
    <source>
        <dbReference type="ARBA" id="ARBA00023125"/>
    </source>
</evidence>
<protein>
    <recommendedName>
        <fullName evidence="7">HSF-type DNA-binding domain-containing protein</fullName>
    </recommendedName>
</protein>
<dbReference type="SUPFAM" id="SSF46785">
    <property type="entry name" value="Winged helix' DNA-binding domain"/>
    <property type="match status" value="1"/>
</dbReference>
<feature type="compositionally biased region" description="Basic and acidic residues" evidence="6">
    <location>
        <begin position="120"/>
        <end position="137"/>
    </location>
</feature>
<feature type="region of interest" description="Disordered" evidence="6">
    <location>
        <begin position="113"/>
        <end position="186"/>
    </location>
</feature>
<keyword evidence="9" id="KW-1185">Reference proteome</keyword>
<keyword evidence="3" id="KW-0238">DNA-binding</keyword>
<feature type="region of interest" description="Disordered" evidence="6">
    <location>
        <begin position="380"/>
        <end position="412"/>
    </location>
</feature>
<evidence type="ECO:0000313" key="9">
    <source>
        <dbReference type="Proteomes" id="UP001159405"/>
    </source>
</evidence>
<dbReference type="PANTHER" id="PTHR10015">
    <property type="entry name" value="HEAT SHOCK TRANSCRIPTION FACTOR"/>
    <property type="match status" value="1"/>
</dbReference>
<evidence type="ECO:0000313" key="8">
    <source>
        <dbReference type="EMBL" id="CAH3172344.1"/>
    </source>
</evidence>
<dbReference type="Proteomes" id="UP001159405">
    <property type="component" value="Unassembled WGS sequence"/>
</dbReference>
<evidence type="ECO:0000256" key="4">
    <source>
        <dbReference type="ARBA" id="ARBA00023242"/>
    </source>
</evidence>
<keyword evidence="4" id="KW-0539">Nucleus</keyword>
<comment type="caution">
    <text evidence="8">The sequence shown here is derived from an EMBL/GenBank/DDBJ whole genome shotgun (WGS) entry which is preliminary data.</text>
</comment>
<feature type="compositionally biased region" description="Low complexity" evidence="6">
    <location>
        <begin position="198"/>
        <end position="211"/>
    </location>
</feature>
<evidence type="ECO:0000256" key="6">
    <source>
        <dbReference type="SAM" id="MobiDB-lite"/>
    </source>
</evidence>
<dbReference type="PANTHER" id="PTHR10015:SF465">
    <property type="entry name" value="HSF-TYPE DNA-BINDING DOMAIN-CONTAINING PROTEIN"/>
    <property type="match status" value="1"/>
</dbReference>
<dbReference type="InterPro" id="IPR036388">
    <property type="entry name" value="WH-like_DNA-bd_sf"/>
</dbReference>
<dbReference type="SMART" id="SM00415">
    <property type="entry name" value="HSF"/>
    <property type="match status" value="1"/>
</dbReference>
<feature type="compositionally biased region" description="Basic residues" evidence="6">
    <location>
        <begin position="138"/>
        <end position="157"/>
    </location>
</feature>
<evidence type="ECO:0000256" key="5">
    <source>
        <dbReference type="RuleBase" id="RU004020"/>
    </source>
</evidence>
<comment type="subcellular location">
    <subcellularLocation>
        <location evidence="1">Nucleus</location>
    </subcellularLocation>
</comment>
<comment type="similarity">
    <text evidence="2 5">Belongs to the HSF family.</text>
</comment>
<evidence type="ECO:0000256" key="1">
    <source>
        <dbReference type="ARBA" id="ARBA00004123"/>
    </source>
</evidence>
<dbReference type="Pfam" id="PF00447">
    <property type="entry name" value="HSF_DNA-bind"/>
    <property type="match status" value="1"/>
</dbReference>
<feature type="domain" description="HSF-type DNA-binding" evidence="7">
    <location>
        <begin position="5"/>
        <end position="112"/>
    </location>
</feature>
<feature type="compositionally biased region" description="Polar residues" evidence="6">
    <location>
        <begin position="212"/>
        <end position="221"/>
    </location>
</feature>
<dbReference type="InterPro" id="IPR000232">
    <property type="entry name" value="HSF_DNA-bd"/>
</dbReference>
<proteinExistence type="inferred from homology"/>
<accession>A0ABN8QZ54</accession>
<evidence type="ECO:0000256" key="2">
    <source>
        <dbReference type="ARBA" id="ARBA00006403"/>
    </source>
</evidence>
<dbReference type="InterPro" id="IPR036390">
    <property type="entry name" value="WH_DNA-bd_sf"/>
</dbReference>
<evidence type="ECO:0000259" key="7">
    <source>
        <dbReference type="SMART" id="SM00415"/>
    </source>
</evidence>
<feature type="region of interest" description="Disordered" evidence="6">
    <location>
        <begin position="198"/>
        <end position="240"/>
    </location>
</feature>
<organism evidence="8 9">
    <name type="scientific">Porites lobata</name>
    <dbReference type="NCBI Taxonomy" id="104759"/>
    <lineage>
        <taxon>Eukaryota</taxon>
        <taxon>Metazoa</taxon>
        <taxon>Cnidaria</taxon>
        <taxon>Anthozoa</taxon>
        <taxon>Hexacorallia</taxon>
        <taxon>Scleractinia</taxon>
        <taxon>Fungiina</taxon>
        <taxon>Poritidae</taxon>
        <taxon>Porites</taxon>
    </lineage>
</organism>
<dbReference type="EMBL" id="CALNXK010000172">
    <property type="protein sequence ID" value="CAH3172344.1"/>
    <property type="molecule type" value="Genomic_DNA"/>
</dbReference>
<dbReference type="Gene3D" id="1.10.10.10">
    <property type="entry name" value="Winged helix-like DNA-binding domain superfamily/Winged helix DNA-binding domain"/>
    <property type="match status" value="1"/>
</dbReference>
<sequence>MAAVEGRGFPYKLYRMIENESDDWIRWNEDDNGFLICKDEGSFLKLKIFTRYKMANNFTNFNRQLSYYGFSSYGTKQVKTEQGKPISYGYFRHRSNYFRRDHYDLLQFIKKSTQGTKRNSSMEDVPHKRQRQDSQKETRKKVHPKRLPKTKNTSKGKKGTERGAVYTSTKTAVSRPEGSDIARPSNLSLAQCGSGFMISSSMDSQSPSTASQMQNTQNTDCSPGERSEKEDLNDDSSTDFKESIKFPDALHDLVFTEYREDLERLYGGLPPGWCISGRDVPDIYEVMTRQLSMKESHEIDAILAASNLSEDQFRHIKSIANKSVPGKWNPLELRIALGLVALAQKGKENEQPTLEKLAACKTVPIPTFYGDIGQQLMTSAGDSGEESGCFTEGNQEQEPEEEPSITIKPERGPAEGGTPFNLVFRDRPIPESELLLLEFGTGNVVKAGLLPTSNGIWYGSTPRKFSPTFGMRLMKLSLSLPKNGVGGNVTSNRQIQKEKRAVRYLLLWNFSSRKEKIQLTF</sequence>
<reference evidence="8 9" key="1">
    <citation type="submission" date="2022-05" db="EMBL/GenBank/DDBJ databases">
        <authorList>
            <consortium name="Genoscope - CEA"/>
            <person name="William W."/>
        </authorList>
    </citation>
    <scope>NUCLEOTIDE SEQUENCE [LARGE SCALE GENOMIC DNA]</scope>
</reference>